<evidence type="ECO:0000313" key="2">
    <source>
        <dbReference type="Proteomes" id="UP000198716"/>
    </source>
</evidence>
<protein>
    <recommendedName>
        <fullName evidence="3">Alpha/beta hydrolase family protein</fullName>
    </recommendedName>
</protein>
<evidence type="ECO:0000313" key="1">
    <source>
        <dbReference type="EMBL" id="SFE01381.1"/>
    </source>
</evidence>
<dbReference type="Proteomes" id="UP000198716">
    <property type="component" value="Unassembled WGS sequence"/>
</dbReference>
<sequence>MLRRLTMPVLAVVGQRDRVFSSAQTRRRRARAVPHATVIALPEAGHPLPRQAEAVGEFLRAPRETPT</sequence>
<name>A0A1I1X2C6_9ACTN</name>
<gene>
    <name evidence="1" type="ORF">SAMN04487819_106253</name>
</gene>
<proteinExistence type="predicted"/>
<dbReference type="Gene3D" id="3.40.50.1820">
    <property type="entry name" value="alpha/beta hydrolase"/>
    <property type="match status" value="1"/>
</dbReference>
<dbReference type="EMBL" id="FOMZ01000006">
    <property type="protein sequence ID" value="SFE01381.1"/>
    <property type="molecule type" value="Genomic_DNA"/>
</dbReference>
<dbReference type="AlphaFoldDB" id="A0A1I1X2C6"/>
<evidence type="ECO:0008006" key="3">
    <source>
        <dbReference type="Google" id="ProtNLM"/>
    </source>
</evidence>
<accession>A0A1I1X2C6</accession>
<organism evidence="1 2">
    <name type="scientific">Actinopolyspora alba</name>
    <dbReference type="NCBI Taxonomy" id="673379"/>
    <lineage>
        <taxon>Bacteria</taxon>
        <taxon>Bacillati</taxon>
        <taxon>Actinomycetota</taxon>
        <taxon>Actinomycetes</taxon>
        <taxon>Actinopolysporales</taxon>
        <taxon>Actinopolysporaceae</taxon>
        <taxon>Actinopolyspora</taxon>
        <taxon>Actinopolyspora alba group</taxon>
    </lineage>
</organism>
<keyword evidence="2" id="KW-1185">Reference proteome</keyword>
<reference evidence="2" key="1">
    <citation type="submission" date="2016-10" db="EMBL/GenBank/DDBJ databases">
        <authorList>
            <person name="Varghese N."/>
            <person name="Submissions S."/>
        </authorList>
    </citation>
    <scope>NUCLEOTIDE SEQUENCE [LARGE SCALE GENOMIC DNA]</scope>
    <source>
        <strain evidence="2">DSM 45004</strain>
    </source>
</reference>
<dbReference type="SUPFAM" id="SSF53474">
    <property type="entry name" value="alpha/beta-Hydrolases"/>
    <property type="match status" value="1"/>
</dbReference>
<dbReference type="InterPro" id="IPR029058">
    <property type="entry name" value="AB_hydrolase_fold"/>
</dbReference>